<gene>
    <name evidence="2" type="ORF">MOO46_05960</name>
</gene>
<sequence length="204" mass="24165">MCDKIDLINWQPDSNHQAKIIDQVVESTLIDNVNSFNKFSQNENINLIKLLLFAYYKDIFSSRQINELVKEDLPSLWLTHGWIPSYKTICYFRTLDETDDLINQCMKSLDINLYSNHFLKVTVVNDNKCIITKHKYSFVWRGKMIYFDKLNFQEIISLLHDLNDAKYNNLIPKNSEVFSDNLDEIIIHLENCLDDIKKSSEKFR</sequence>
<evidence type="ECO:0000313" key="3">
    <source>
        <dbReference type="Proteomes" id="UP000831859"/>
    </source>
</evidence>
<protein>
    <submittedName>
        <fullName evidence="2">Transposase</fullName>
    </submittedName>
</protein>
<organism evidence="2 3">
    <name type="scientific">Apilactobacillus apisilvae</name>
    <dbReference type="NCBI Taxonomy" id="2923364"/>
    <lineage>
        <taxon>Bacteria</taxon>
        <taxon>Bacillati</taxon>
        <taxon>Bacillota</taxon>
        <taxon>Bacilli</taxon>
        <taxon>Lactobacillales</taxon>
        <taxon>Lactobacillaceae</taxon>
        <taxon>Apilactobacillus</taxon>
    </lineage>
</organism>
<reference evidence="2 3" key="1">
    <citation type="journal article" date="2022" name="Int. J. Syst. Evol. Microbiol.">
        <title>Apilactobacillus apisilvae sp. nov., Nicolia spurrieriana gen. nov. sp. nov., Bombilactobacillus folatiphilus sp. nov. and Bombilactobacillus thymidiniphilus sp. nov., four new lactic acid bacterial isolates from stingless bees Tetragonula carbonaria and Austroplebeia australis.</title>
        <authorList>
            <person name="Oliphant S.A."/>
            <person name="Watson-Haigh N.S."/>
            <person name="Sumby K.M."/>
            <person name="Gardner J."/>
            <person name="Groom S."/>
            <person name="Jiranek V."/>
        </authorList>
    </citation>
    <scope>NUCLEOTIDE SEQUENCE [LARGE SCALE GENOMIC DNA]</scope>
    <source>
        <strain evidence="2 3">SG5_A10</strain>
    </source>
</reference>
<evidence type="ECO:0000259" key="1">
    <source>
        <dbReference type="Pfam" id="PF05598"/>
    </source>
</evidence>
<dbReference type="InterPro" id="IPR008490">
    <property type="entry name" value="Transposase_InsH_N"/>
</dbReference>
<feature type="domain" description="Transposase InsH N-terminal" evidence="1">
    <location>
        <begin position="8"/>
        <end position="94"/>
    </location>
</feature>
<proteinExistence type="predicted"/>
<dbReference type="EMBL" id="CP093362">
    <property type="protein sequence ID" value="UQS84788.1"/>
    <property type="molecule type" value="Genomic_DNA"/>
</dbReference>
<evidence type="ECO:0000313" key="2">
    <source>
        <dbReference type="EMBL" id="UQS84788.1"/>
    </source>
</evidence>
<name>A0ABY4PGI6_9LACO</name>
<dbReference type="PANTHER" id="PTHR33408">
    <property type="entry name" value="TRANSPOSASE"/>
    <property type="match status" value="1"/>
</dbReference>
<keyword evidence="3" id="KW-1185">Reference proteome</keyword>
<dbReference type="Pfam" id="PF05598">
    <property type="entry name" value="DUF772"/>
    <property type="match status" value="1"/>
</dbReference>
<dbReference type="Proteomes" id="UP000831859">
    <property type="component" value="Chromosome"/>
</dbReference>
<accession>A0ABY4PGI6</accession>
<dbReference type="RefSeq" id="WP_249510771.1">
    <property type="nucleotide sequence ID" value="NZ_CP093362.1"/>
</dbReference>